<feature type="domain" description="GGDEF" evidence="1">
    <location>
        <begin position="13"/>
        <end position="138"/>
    </location>
</feature>
<dbReference type="SMART" id="SM00267">
    <property type="entry name" value="GGDEF"/>
    <property type="match status" value="1"/>
</dbReference>
<dbReference type="Gene3D" id="3.30.70.270">
    <property type="match status" value="1"/>
</dbReference>
<organism evidence="2">
    <name type="scientific">bioreactor metagenome</name>
    <dbReference type="NCBI Taxonomy" id="1076179"/>
    <lineage>
        <taxon>unclassified sequences</taxon>
        <taxon>metagenomes</taxon>
        <taxon>ecological metagenomes</taxon>
    </lineage>
</organism>
<accession>A0A645JD85</accession>
<dbReference type="InterPro" id="IPR000160">
    <property type="entry name" value="GGDEF_dom"/>
</dbReference>
<protein>
    <recommendedName>
        <fullName evidence="1">GGDEF domain-containing protein</fullName>
    </recommendedName>
</protein>
<dbReference type="PROSITE" id="PS50887">
    <property type="entry name" value="GGDEF"/>
    <property type="match status" value="1"/>
</dbReference>
<dbReference type="NCBIfam" id="TIGR00254">
    <property type="entry name" value="GGDEF"/>
    <property type="match status" value="1"/>
</dbReference>
<proteinExistence type="predicted"/>
<dbReference type="GO" id="GO:0052621">
    <property type="term" value="F:diguanylate cyclase activity"/>
    <property type="evidence" value="ECO:0007669"/>
    <property type="project" value="TreeGrafter"/>
</dbReference>
<comment type="caution">
    <text evidence="2">The sequence shown here is derived from an EMBL/GenBank/DDBJ whole genome shotgun (WGS) entry which is preliminary data.</text>
</comment>
<dbReference type="EMBL" id="VSSQ01138610">
    <property type="protein sequence ID" value="MPN61675.1"/>
    <property type="molecule type" value="Genomic_DNA"/>
</dbReference>
<dbReference type="AlphaFoldDB" id="A0A645JD85"/>
<reference evidence="2" key="1">
    <citation type="submission" date="2019-08" db="EMBL/GenBank/DDBJ databases">
        <authorList>
            <person name="Kucharzyk K."/>
            <person name="Murdoch R.W."/>
            <person name="Higgins S."/>
            <person name="Loffler F."/>
        </authorList>
    </citation>
    <scope>NUCLEOTIDE SEQUENCE</scope>
</reference>
<sequence>MNEELARQKRYGGYFSILLIKVAFLKELTDVHGERAKGLVIRNVAQILKSSKRTEDLLARIDEAEFAFLLPNTEREGTDIFAERIRQKLQYVDIALGENDFRRIRLTPQTGSAVCPADSQEYVSLMTLARKEYEYSHH</sequence>
<dbReference type="SUPFAM" id="SSF55073">
    <property type="entry name" value="Nucleotide cyclase"/>
    <property type="match status" value="1"/>
</dbReference>
<dbReference type="CDD" id="cd01949">
    <property type="entry name" value="GGDEF"/>
    <property type="match status" value="1"/>
</dbReference>
<evidence type="ECO:0000313" key="2">
    <source>
        <dbReference type="EMBL" id="MPN61675.1"/>
    </source>
</evidence>
<dbReference type="InterPro" id="IPR029787">
    <property type="entry name" value="Nucleotide_cyclase"/>
</dbReference>
<dbReference type="InterPro" id="IPR050469">
    <property type="entry name" value="Diguanylate_Cyclase"/>
</dbReference>
<dbReference type="Pfam" id="PF00990">
    <property type="entry name" value="GGDEF"/>
    <property type="match status" value="1"/>
</dbReference>
<evidence type="ECO:0000259" key="1">
    <source>
        <dbReference type="PROSITE" id="PS50887"/>
    </source>
</evidence>
<dbReference type="PANTHER" id="PTHR45138:SF9">
    <property type="entry name" value="DIGUANYLATE CYCLASE DGCM-RELATED"/>
    <property type="match status" value="1"/>
</dbReference>
<gene>
    <name evidence="2" type="ORF">SDC9_209417</name>
</gene>
<dbReference type="PANTHER" id="PTHR45138">
    <property type="entry name" value="REGULATORY COMPONENTS OF SENSORY TRANSDUCTION SYSTEM"/>
    <property type="match status" value="1"/>
</dbReference>
<name>A0A645JD85_9ZZZZ</name>
<dbReference type="InterPro" id="IPR043128">
    <property type="entry name" value="Rev_trsase/Diguanyl_cyclase"/>
</dbReference>